<feature type="coiled-coil region" evidence="6">
    <location>
        <begin position="969"/>
        <end position="1104"/>
    </location>
</feature>
<dbReference type="HAMAP" id="MF_01894">
    <property type="entry name" value="Smc_prok"/>
    <property type="match status" value="1"/>
</dbReference>
<reference evidence="10" key="1">
    <citation type="journal article" date="2019" name="Int. J. Syst. Evol. Microbiol.">
        <title>The Global Catalogue of Microorganisms (GCM) 10K type strain sequencing project: providing services to taxonomists for standard genome sequencing and annotation.</title>
        <authorList>
            <consortium name="The Broad Institute Genomics Platform"/>
            <consortium name="The Broad Institute Genome Sequencing Center for Infectious Disease"/>
            <person name="Wu L."/>
            <person name="Ma J."/>
        </authorList>
    </citation>
    <scope>NUCLEOTIDE SEQUENCE [LARGE SCALE GENOMIC DNA]</scope>
    <source>
        <strain evidence="10">KCTC 42182</strain>
    </source>
</reference>
<dbReference type="EMBL" id="JBHRYJ010000002">
    <property type="protein sequence ID" value="MFC3676199.1"/>
    <property type="molecule type" value="Genomic_DNA"/>
</dbReference>
<keyword evidence="1 6" id="KW-0963">Cytoplasm</keyword>
<evidence type="ECO:0000256" key="6">
    <source>
        <dbReference type="HAMAP-Rule" id="MF_01894"/>
    </source>
</evidence>
<comment type="subcellular location">
    <subcellularLocation>
        <location evidence="6">Cytoplasm</location>
    </subcellularLocation>
</comment>
<feature type="binding site" evidence="6">
    <location>
        <begin position="32"/>
        <end position="39"/>
    </location>
    <ligand>
        <name>ATP</name>
        <dbReference type="ChEBI" id="CHEBI:30616"/>
    </ligand>
</feature>
<dbReference type="PANTHER" id="PTHR43977">
    <property type="entry name" value="STRUCTURAL MAINTENANCE OF CHROMOSOMES PROTEIN 3"/>
    <property type="match status" value="1"/>
</dbReference>
<feature type="region of interest" description="Disordered" evidence="7">
    <location>
        <begin position="834"/>
        <end position="895"/>
    </location>
</feature>
<proteinExistence type="inferred from homology"/>
<dbReference type="SUPFAM" id="SSF52540">
    <property type="entry name" value="P-loop containing nucleoside triphosphate hydrolases"/>
    <property type="match status" value="1"/>
</dbReference>
<dbReference type="InterPro" id="IPR024704">
    <property type="entry name" value="SMC"/>
</dbReference>
<dbReference type="SMART" id="SM00968">
    <property type="entry name" value="SMC_hinge"/>
    <property type="match status" value="1"/>
</dbReference>
<keyword evidence="10" id="KW-1185">Reference proteome</keyword>
<dbReference type="Pfam" id="PF06470">
    <property type="entry name" value="SMC_hinge"/>
    <property type="match status" value="1"/>
</dbReference>
<feature type="compositionally biased region" description="Basic and acidic residues" evidence="7">
    <location>
        <begin position="845"/>
        <end position="856"/>
    </location>
</feature>
<dbReference type="InterPro" id="IPR036277">
    <property type="entry name" value="SMC_hinge_sf"/>
</dbReference>
<evidence type="ECO:0000256" key="4">
    <source>
        <dbReference type="ARBA" id="ARBA00023054"/>
    </source>
</evidence>
<comment type="caution">
    <text evidence="9">The sequence shown here is derived from an EMBL/GenBank/DDBJ whole genome shotgun (WGS) entry which is preliminary data.</text>
</comment>
<evidence type="ECO:0000256" key="5">
    <source>
        <dbReference type="ARBA" id="ARBA00023125"/>
    </source>
</evidence>
<name>A0ABV7VFD1_9PROT</name>
<keyword evidence="4 6" id="KW-0175">Coiled coil</keyword>
<evidence type="ECO:0000256" key="1">
    <source>
        <dbReference type="ARBA" id="ARBA00022490"/>
    </source>
</evidence>
<dbReference type="InterPro" id="IPR027417">
    <property type="entry name" value="P-loop_NTPase"/>
</dbReference>
<dbReference type="SUPFAM" id="SSF75553">
    <property type="entry name" value="Smc hinge domain"/>
    <property type="match status" value="1"/>
</dbReference>
<comment type="function">
    <text evidence="6">Required for chromosome condensation and partitioning.</text>
</comment>
<dbReference type="CDD" id="cd03278">
    <property type="entry name" value="ABC_SMC_barmotin"/>
    <property type="match status" value="1"/>
</dbReference>
<feature type="compositionally biased region" description="Basic and acidic residues" evidence="7">
    <location>
        <begin position="863"/>
        <end position="874"/>
    </location>
</feature>
<dbReference type="RefSeq" id="WP_379726357.1">
    <property type="nucleotide sequence ID" value="NZ_JBHRYJ010000002.1"/>
</dbReference>
<evidence type="ECO:0000256" key="7">
    <source>
        <dbReference type="SAM" id="MobiDB-lite"/>
    </source>
</evidence>
<evidence type="ECO:0000256" key="3">
    <source>
        <dbReference type="ARBA" id="ARBA00022840"/>
    </source>
</evidence>
<dbReference type="InterPro" id="IPR003395">
    <property type="entry name" value="RecF/RecN/SMC_N"/>
</dbReference>
<gene>
    <name evidence="6" type="primary">smc</name>
    <name evidence="9" type="ORF">ACFOOQ_11635</name>
</gene>
<feature type="domain" description="SMC hinge" evidence="8">
    <location>
        <begin position="615"/>
        <end position="704"/>
    </location>
</feature>
<evidence type="ECO:0000313" key="9">
    <source>
        <dbReference type="EMBL" id="MFC3676199.1"/>
    </source>
</evidence>
<keyword evidence="3 6" id="KW-0067">ATP-binding</keyword>
<protein>
    <recommendedName>
        <fullName evidence="6">Chromosome partition protein Smc</fullName>
    </recommendedName>
</protein>
<dbReference type="Pfam" id="PF02463">
    <property type="entry name" value="SMC_N"/>
    <property type="match status" value="1"/>
</dbReference>
<keyword evidence="2 6" id="KW-0547">Nucleotide-binding</keyword>
<evidence type="ECO:0000259" key="8">
    <source>
        <dbReference type="SMART" id="SM00968"/>
    </source>
</evidence>
<dbReference type="InterPro" id="IPR010935">
    <property type="entry name" value="SMC_hinge"/>
</dbReference>
<comment type="subunit">
    <text evidence="6">Homodimer.</text>
</comment>
<dbReference type="InterPro" id="IPR011890">
    <property type="entry name" value="SMC_prok"/>
</dbReference>
<sequence length="1374" mass="149831">MQFTKLRLSGFKSFVEPTDFIIHPGLTGVVGPNGCGKSNLVEALRWVMGENSAKRMRGSGMDDMIFAGTATRPARNVAEVTLTLDNATRTAPAAFNEQEVLEITRKIEREKGSDYAINGNDVRMRDVQLLFADLASGANSPAMVSQGRVGALINAKPTDRRMLLEEAAGISGLHSRRHEAELRLKAAEQNLERVVDVIGQLDNQLQSLKRQARQASRYRNIAGQIRKTEAILYHLKHAALKQALADAEHALQEADRQVADRTLQVSEAHEAERIAAEALPPLRQHEAEAGARLHRLAVARDGLDAEEARAREAAEQIRQRLAQIASDSDRETALSQEAEATVARLDAENQELETLRAGEPEAQAGAEAAVAEAQGKVEERQGELDTLTDRAAQEQASRARLRQAIEDAERRLARLNGRIEEITAEETRLSERTEAVAETEAANSEVEARQLAIEEARELLEMTEAEQTGKVDAARQAYETIEAEQARLIEAARAALEAVEAEHAQKIEAVRATLASVQAEHEQKIEAARSGLNAVEGEHAQKIEVARAGLNSVEAEHGGRIAEARRGVETAEATRAEVGGAEEAARDAWQGVQGELTRLKAEEAGLTKLLKIDESNLFPPLIDQVSVAPGWEKALGAALADELNAATDRNAPMHWDALPPLTDAPALPAGVTPLAAHVTGPAALQRRLSQIGVVADDADGARLREQLRLGQRLVSKSGALWRWDGFTVKAGAPTSASIRLEQRNRLADLREELRGLEVRLADAQAAYAEAKQATEAAAQAERNARQAVQAAEDSRNEARQQAAAVVQTAEQARNEARQQAAAIVQTAERAAAEARDHAAQAVGVAERERQSARDRANQGVVQAERERQSARERGTQGIAAAERDRQSAREQASQALARADRELAVARDRQAELVRKEAERQSRLAALAEQKQQTAAEAAETDAARVAETEALAALPPEEEVRGLIAMVRDEVNALRQALAERRAALEQLRRDAEARGRRLEAIVVERRNAAARNDSAGQQIAQLAARRGEAETELAKFEQIPLEIEGRRSGLLDELAKAEAERQLAADQLANAEAAQQLAARTAREIEQMLASIREERVRAQSDLEHQQVSLDELAIRVRETLDCTLDAVLQAGEVGDDEDFPELPQVETRLERLRKERDNMGPVNLRAELEANEVEEKLTTLQTEQTDLVDAIEKLRQGITSLNREGRERLLDAFEKVNGHFQKLFVEVFGGGKAHLQLVESDDPLQAGLEIYASPPGKRLQIMSLLSGGEQALTALSLLFAVFLTNPAPICVLDEVDAPLDDANVERLCNLMEAMARQTVNLGEGTRFVVVTHHPITMARMDRLFGVTMAERGVSQLVSVDLAGAEAMKATG</sequence>
<accession>A0ABV7VFD1</accession>
<dbReference type="PIRSF" id="PIRSF005719">
    <property type="entry name" value="SMC"/>
    <property type="match status" value="1"/>
</dbReference>
<evidence type="ECO:0000313" key="10">
    <source>
        <dbReference type="Proteomes" id="UP001595711"/>
    </source>
</evidence>
<evidence type="ECO:0000256" key="2">
    <source>
        <dbReference type="ARBA" id="ARBA00022741"/>
    </source>
</evidence>
<feature type="coiled-coil region" evidence="6">
    <location>
        <begin position="170"/>
        <end position="264"/>
    </location>
</feature>
<feature type="coiled-coil region" evidence="6">
    <location>
        <begin position="296"/>
        <end position="509"/>
    </location>
</feature>
<organism evidence="9 10">
    <name type="scientific">Ferrovibrio xuzhouensis</name>
    <dbReference type="NCBI Taxonomy" id="1576914"/>
    <lineage>
        <taxon>Bacteria</taxon>
        <taxon>Pseudomonadati</taxon>
        <taxon>Pseudomonadota</taxon>
        <taxon>Alphaproteobacteria</taxon>
        <taxon>Rhodospirillales</taxon>
        <taxon>Rhodospirillaceae</taxon>
        <taxon>Ferrovibrio</taxon>
    </lineage>
</organism>
<dbReference type="Gene3D" id="3.40.50.300">
    <property type="entry name" value="P-loop containing nucleotide triphosphate hydrolases"/>
    <property type="match status" value="2"/>
</dbReference>
<comment type="similarity">
    <text evidence="6">Belongs to the SMC family.</text>
</comment>
<dbReference type="Proteomes" id="UP001595711">
    <property type="component" value="Unassembled WGS sequence"/>
</dbReference>
<keyword evidence="5 6" id="KW-0238">DNA-binding</keyword>
<comment type="domain">
    <text evidence="6">Contains large globular domains required for ATP hydrolysis at each terminus and a third globular domain forming a flexible hinge near the middle of the molecule. These domains are separated by coiled-coil structures.</text>
</comment>